<evidence type="ECO:0000256" key="7">
    <source>
        <dbReference type="ARBA" id="ARBA00022694"/>
    </source>
</evidence>
<feature type="binding site" evidence="12">
    <location>
        <begin position="13"/>
        <end position="18"/>
    </location>
    <ligand>
        <name>FAD</name>
        <dbReference type="ChEBI" id="CHEBI:57692"/>
    </ligand>
</feature>
<dbReference type="SUPFAM" id="SSF51905">
    <property type="entry name" value="FAD/NAD(P)-binding domain"/>
    <property type="match status" value="1"/>
</dbReference>
<dbReference type="GO" id="GO:0050660">
    <property type="term" value="F:flavin adenine dinucleotide binding"/>
    <property type="evidence" value="ECO:0007669"/>
    <property type="project" value="UniProtKB-UniRule"/>
</dbReference>
<dbReference type="PANTHER" id="PTHR11806">
    <property type="entry name" value="GLUCOSE INHIBITED DIVISION PROTEIN A"/>
    <property type="match status" value="1"/>
</dbReference>
<dbReference type="PROSITE" id="PS01280">
    <property type="entry name" value="GIDA_1"/>
    <property type="match status" value="1"/>
</dbReference>
<reference evidence="14 15" key="1">
    <citation type="submission" date="2012-06" db="EMBL/GenBank/DDBJ databases">
        <title>The Genome Sequence of Aeromonas veronii AMC34.</title>
        <authorList>
            <consortium name="The Broad Institute Genome Sequencing Platform"/>
            <person name="Earl A."/>
            <person name="Ward D."/>
            <person name="Feldgarden M."/>
            <person name="Gevers D."/>
            <person name="Graf J."/>
            <person name="Tomasi A."/>
            <person name="Horneman A."/>
            <person name="Walker B."/>
            <person name="Young S.K."/>
            <person name="Zeng Q."/>
            <person name="Gargeya S."/>
            <person name="Fitzgerald M."/>
            <person name="Haas B."/>
            <person name="Abouelleil A."/>
            <person name="Alvarado L."/>
            <person name="Arachchi H.M."/>
            <person name="Berlin A.M."/>
            <person name="Chapman S.B."/>
            <person name="Goldberg J."/>
            <person name="Griggs A."/>
            <person name="Gujja S."/>
            <person name="Hansen M."/>
            <person name="Howarth C."/>
            <person name="Imamovic A."/>
            <person name="Larimer J."/>
            <person name="McCowan C."/>
            <person name="Montmayeur A."/>
            <person name="Murphy C."/>
            <person name="Neiman D."/>
            <person name="Pearson M."/>
            <person name="Priest M."/>
            <person name="Roberts A."/>
            <person name="Saif S."/>
            <person name="Shea T."/>
            <person name="Sisk P."/>
            <person name="Sykes S."/>
            <person name="Wortman J."/>
            <person name="Nusbaum C."/>
            <person name="Birren B."/>
        </authorList>
    </citation>
    <scope>NUCLEOTIDE SEQUENCE [LARGE SCALE GENOMIC DNA]</scope>
    <source>
        <strain evidence="14 15">AMC34</strain>
    </source>
</reference>
<dbReference type="GO" id="GO:0002098">
    <property type="term" value="P:tRNA wobble uridine modification"/>
    <property type="evidence" value="ECO:0007669"/>
    <property type="project" value="InterPro"/>
</dbReference>
<dbReference type="FunFam" id="3.50.50.60:FF:000010">
    <property type="entry name" value="tRNA uridine 5-carboxymethylaminomethyl modification enzyme MnmG"/>
    <property type="match status" value="1"/>
</dbReference>
<dbReference type="FunFam" id="3.50.50.60:FF:000002">
    <property type="entry name" value="tRNA uridine 5-carboxymethylaminomethyl modification enzyme MnmG"/>
    <property type="match status" value="1"/>
</dbReference>
<dbReference type="Gene3D" id="1.10.10.1800">
    <property type="entry name" value="tRNA uridine 5-carboxymethylaminomethyl modification enzyme MnmG/GidA"/>
    <property type="match status" value="1"/>
</dbReference>
<evidence type="ECO:0000256" key="9">
    <source>
        <dbReference type="ARBA" id="ARBA00023027"/>
    </source>
</evidence>
<keyword evidence="7 12" id="KW-0819">tRNA processing</keyword>
<evidence type="ECO:0000256" key="12">
    <source>
        <dbReference type="HAMAP-Rule" id="MF_00129"/>
    </source>
</evidence>
<keyword evidence="9 12" id="KW-0520">NAD</keyword>
<sequence>MQYHEQFDVIVVGGGHAGTEAATAAARMGMNTLLLTHNIDTLGHMSCNPAIGGIGKGHLVREVDALGGIMARAIDLGGIQFRTLNSSKGPAVRATRAQADRLLYKAVVRQMLENYPNLKIFQQACDDLIMDGDRVAGVVTQSGIRISGKTVVLTVGTFLNGLIHIGMENYKGGRAGDPPSIALAQRLRELPLRIDRLKTGTPPRIDARSVDFSVMQEQHGDDPRPVFSFIGNASQHPRQVPCYVTHTNERTHDVIRNNLDRSPMYAGVIEGIGPRYCPSIEDKITRFADKTAHQIFVEPEGLTTHELYPNGISTSLPFDVQVQIVRSVRGFENAHITRPGYAIEYDFFDPRDLKANMESKCIPNLFFAGQINGTTGYEEAAAQGLMAGLNAALRAQDKDPWNPRRDQAYMGVMMDDLSTLGTREPYRMFTSRAEYRLLLREDNADIRLTAIGRELGLVDDERWSKFNAKMEQVELERQRMRSTWIHPQHPSLEAVNALVNTPLTREQSLEELLRRPEVTYDALMAIEGVGPSVTDPAAAEQVEIQIKYAGYIERQHDEVEKQLRNENTLLPLDLDYREVNGLSNEVKAKLNDAKPQTIGQASRISGITPAAISILLVHLKKHGLLRKTA</sequence>
<comment type="cofactor">
    <cofactor evidence="1 12">
        <name>FAD</name>
        <dbReference type="ChEBI" id="CHEBI:57692"/>
    </cofactor>
</comment>
<comment type="subcellular location">
    <subcellularLocation>
        <location evidence="12">Cytoplasm</location>
    </subcellularLocation>
</comment>
<evidence type="ECO:0000256" key="2">
    <source>
        <dbReference type="ARBA" id="ARBA00003717"/>
    </source>
</evidence>
<dbReference type="PRINTS" id="PR00411">
    <property type="entry name" value="PNDRDTASEI"/>
</dbReference>
<evidence type="ECO:0000256" key="11">
    <source>
        <dbReference type="ARBA" id="ARBA00031800"/>
    </source>
</evidence>
<dbReference type="Gene3D" id="1.10.150.570">
    <property type="entry name" value="GidA associated domain, C-terminal subdomain"/>
    <property type="match status" value="1"/>
</dbReference>
<accession>K1IXU0</accession>
<feature type="domain" description="tRNA uridine 5-carboxymethylaminomethyl modification enzyme C-terminal subdomain" evidence="13">
    <location>
        <begin position="546"/>
        <end position="617"/>
    </location>
</feature>
<name>K1IXU0_AERVE</name>
<proteinExistence type="inferred from homology"/>
<evidence type="ECO:0000256" key="5">
    <source>
        <dbReference type="ARBA" id="ARBA00022490"/>
    </source>
</evidence>
<comment type="function">
    <text evidence="2 12">NAD-binding protein involved in the addition of a carboxymethylaminomethyl (cmnm) group at the wobble position (U34) of certain tRNAs, forming tRNA-cmnm(5)s(2)U34.</text>
</comment>
<dbReference type="InterPro" id="IPR044920">
    <property type="entry name" value="MnmG_C_subdom_sf"/>
</dbReference>
<dbReference type="FunFam" id="1.10.150.570:FF:000001">
    <property type="entry name" value="tRNA uridine 5-carboxymethylaminomethyl modification enzyme MnmG"/>
    <property type="match status" value="1"/>
</dbReference>
<dbReference type="Pfam" id="PF13932">
    <property type="entry name" value="SAM_GIDA_C"/>
    <property type="match status" value="1"/>
</dbReference>
<organism evidence="14 15">
    <name type="scientific">Aeromonas veronii AMC34</name>
    <dbReference type="NCBI Taxonomy" id="1073383"/>
    <lineage>
        <taxon>Bacteria</taxon>
        <taxon>Pseudomonadati</taxon>
        <taxon>Pseudomonadota</taxon>
        <taxon>Gammaproteobacteria</taxon>
        <taxon>Aeromonadales</taxon>
        <taxon>Aeromonadaceae</taxon>
        <taxon>Aeromonas</taxon>
    </lineage>
</organism>
<evidence type="ECO:0000259" key="13">
    <source>
        <dbReference type="SMART" id="SM01228"/>
    </source>
</evidence>
<dbReference type="InterPro" id="IPR002218">
    <property type="entry name" value="MnmG-rel"/>
</dbReference>
<protein>
    <recommendedName>
        <fullName evidence="4 12">tRNA uridine 5-carboxymethylaminomethyl modification enzyme MnmG</fullName>
    </recommendedName>
    <alternativeName>
        <fullName evidence="11 12">Glucose-inhibited division protein A</fullName>
    </alternativeName>
</protein>
<dbReference type="Gene3D" id="3.50.50.60">
    <property type="entry name" value="FAD/NAD(P)-binding domain"/>
    <property type="match status" value="2"/>
</dbReference>
<dbReference type="InterPro" id="IPR020595">
    <property type="entry name" value="MnmG-rel_CS"/>
</dbReference>
<dbReference type="PATRIC" id="fig|1073383.3.peg.874"/>
<keyword evidence="6 12" id="KW-0285">Flavoprotein</keyword>
<dbReference type="Proteomes" id="UP000006087">
    <property type="component" value="Unassembled WGS sequence"/>
</dbReference>
<evidence type="ECO:0000256" key="3">
    <source>
        <dbReference type="ARBA" id="ARBA00007653"/>
    </source>
</evidence>
<dbReference type="PANTHER" id="PTHR11806:SF0">
    <property type="entry name" value="PROTEIN MTO1 HOMOLOG, MITOCHONDRIAL"/>
    <property type="match status" value="1"/>
</dbReference>
<dbReference type="HOGENOM" id="CLU_007831_2_2_6"/>
<dbReference type="AlphaFoldDB" id="K1IXU0"/>
<comment type="caution">
    <text evidence="14">The sequence shown here is derived from an EMBL/GenBank/DDBJ whole genome shotgun (WGS) entry which is preliminary data.</text>
</comment>
<keyword evidence="8 12" id="KW-0274">FAD</keyword>
<dbReference type="RefSeq" id="WP_005342339.1">
    <property type="nucleotide sequence ID" value="NZ_JH823256.1"/>
</dbReference>
<evidence type="ECO:0000256" key="1">
    <source>
        <dbReference type="ARBA" id="ARBA00001974"/>
    </source>
</evidence>
<comment type="subunit">
    <text evidence="10 12">Homodimer. Heterotetramer of two MnmE and two MnmG subunits.</text>
</comment>
<dbReference type="EMBL" id="AGWU01000008">
    <property type="protein sequence ID" value="EKB22806.1"/>
    <property type="molecule type" value="Genomic_DNA"/>
</dbReference>
<evidence type="ECO:0000313" key="14">
    <source>
        <dbReference type="EMBL" id="EKB22806.1"/>
    </source>
</evidence>
<dbReference type="FunFam" id="1.10.10.1800:FF:000001">
    <property type="entry name" value="tRNA uridine 5-carboxymethylaminomethyl modification enzyme MnmG"/>
    <property type="match status" value="1"/>
</dbReference>
<evidence type="ECO:0000256" key="6">
    <source>
        <dbReference type="ARBA" id="ARBA00022630"/>
    </source>
</evidence>
<dbReference type="InterPro" id="IPR026904">
    <property type="entry name" value="MnmG_C"/>
</dbReference>
<evidence type="ECO:0000256" key="10">
    <source>
        <dbReference type="ARBA" id="ARBA00025948"/>
    </source>
</evidence>
<dbReference type="InterPro" id="IPR036188">
    <property type="entry name" value="FAD/NAD-bd_sf"/>
</dbReference>
<dbReference type="HAMAP" id="MF_00129">
    <property type="entry name" value="MnmG_GidA"/>
    <property type="match status" value="1"/>
</dbReference>
<dbReference type="InterPro" id="IPR004416">
    <property type="entry name" value="MnmG"/>
</dbReference>
<dbReference type="InterPro" id="IPR040131">
    <property type="entry name" value="MnmG_N"/>
</dbReference>
<dbReference type="InterPro" id="IPR047001">
    <property type="entry name" value="MnmG_C_subdom"/>
</dbReference>
<comment type="similarity">
    <text evidence="3 12">Belongs to the MnmG family.</text>
</comment>
<dbReference type="PROSITE" id="PS01281">
    <property type="entry name" value="GIDA_2"/>
    <property type="match status" value="1"/>
</dbReference>
<dbReference type="SMART" id="SM01228">
    <property type="entry name" value="GIDA_assoc_3"/>
    <property type="match status" value="1"/>
</dbReference>
<comment type="caution">
    <text evidence="12">Lacks conserved residue(s) required for the propagation of feature annotation.</text>
</comment>
<dbReference type="GO" id="GO:0005829">
    <property type="term" value="C:cytosol"/>
    <property type="evidence" value="ECO:0007669"/>
    <property type="project" value="TreeGrafter"/>
</dbReference>
<dbReference type="InterPro" id="IPR049312">
    <property type="entry name" value="GIDA_C_N"/>
</dbReference>
<evidence type="ECO:0000256" key="8">
    <source>
        <dbReference type="ARBA" id="ARBA00022827"/>
    </source>
</evidence>
<dbReference type="Pfam" id="PF21680">
    <property type="entry name" value="GIDA_C_1st"/>
    <property type="match status" value="1"/>
</dbReference>
<dbReference type="NCBIfam" id="TIGR00136">
    <property type="entry name" value="mnmG_gidA"/>
    <property type="match status" value="1"/>
</dbReference>
<evidence type="ECO:0000256" key="4">
    <source>
        <dbReference type="ARBA" id="ARBA00020461"/>
    </source>
</evidence>
<feature type="binding site" evidence="12">
    <location>
        <begin position="273"/>
        <end position="287"/>
    </location>
    <ligand>
        <name>NAD(+)</name>
        <dbReference type="ChEBI" id="CHEBI:57540"/>
    </ligand>
</feature>
<dbReference type="GO" id="GO:0030488">
    <property type="term" value="P:tRNA methylation"/>
    <property type="evidence" value="ECO:0007669"/>
    <property type="project" value="TreeGrafter"/>
</dbReference>
<evidence type="ECO:0000313" key="15">
    <source>
        <dbReference type="Proteomes" id="UP000006087"/>
    </source>
</evidence>
<gene>
    <name evidence="12" type="primary">mnmG</name>
    <name evidence="12" type="synonym">gidA</name>
    <name evidence="14" type="ORF">HMPREF1168_00862</name>
</gene>
<dbReference type="Pfam" id="PF01134">
    <property type="entry name" value="GIDA"/>
    <property type="match status" value="1"/>
</dbReference>
<keyword evidence="5 12" id="KW-0963">Cytoplasm</keyword>